<protein>
    <submittedName>
        <fullName evidence="1">Uncharacterized protein</fullName>
    </submittedName>
</protein>
<dbReference type="KEGG" id="smo:SELMODRAFT_405800"/>
<name>D8QZR3_SELML</name>
<reference evidence="1 2" key="1">
    <citation type="journal article" date="2011" name="Science">
        <title>The Selaginella genome identifies genetic changes associated with the evolution of vascular plants.</title>
        <authorList>
            <person name="Banks J.A."/>
            <person name="Nishiyama T."/>
            <person name="Hasebe M."/>
            <person name="Bowman J.L."/>
            <person name="Gribskov M."/>
            <person name="dePamphilis C."/>
            <person name="Albert V.A."/>
            <person name="Aono N."/>
            <person name="Aoyama T."/>
            <person name="Ambrose B.A."/>
            <person name="Ashton N.W."/>
            <person name="Axtell M.J."/>
            <person name="Barker E."/>
            <person name="Barker M.S."/>
            <person name="Bennetzen J.L."/>
            <person name="Bonawitz N.D."/>
            <person name="Chapple C."/>
            <person name="Cheng C."/>
            <person name="Correa L.G."/>
            <person name="Dacre M."/>
            <person name="DeBarry J."/>
            <person name="Dreyer I."/>
            <person name="Elias M."/>
            <person name="Engstrom E.M."/>
            <person name="Estelle M."/>
            <person name="Feng L."/>
            <person name="Finet C."/>
            <person name="Floyd S.K."/>
            <person name="Frommer W.B."/>
            <person name="Fujita T."/>
            <person name="Gramzow L."/>
            <person name="Gutensohn M."/>
            <person name="Harholt J."/>
            <person name="Hattori M."/>
            <person name="Heyl A."/>
            <person name="Hirai T."/>
            <person name="Hiwatashi Y."/>
            <person name="Ishikawa M."/>
            <person name="Iwata M."/>
            <person name="Karol K.G."/>
            <person name="Koehler B."/>
            <person name="Kolukisaoglu U."/>
            <person name="Kubo M."/>
            <person name="Kurata T."/>
            <person name="Lalonde S."/>
            <person name="Li K."/>
            <person name="Li Y."/>
            <person name="Litt A."/>
            <person name="Lyons E."/>
            <person name="Manning G."/>
            <person name="Maruyama T."/>
            <person name="Michael T.P."/>
            <person name="Mikami K."/>
            <person name="Miyazaki S."/>
            <person name="Morinaga S."/>
            <person name="Murata T."/>
            <person name="Mueller-Roeber B."/>
            <person name="Nelson D.R."/>
            <person name="Obara M."/>
            <person name="Oguri Y."/>
            <person name="Olmstead R.G."/>
            <person name="Onodera N."/>
            <person name="Petersen B.L."/>
            <person name="Pils B."/>
            <person name="Prigge M."/>
            <person name="Rensing S.A."/>
            <person name="Riano-Pachon D.M."/>
            <person name="Roberts A.W."/>
            <person name="Sato Y."/>
            <person name="Scheller H.V."/>
            <person name="Schulz B."/>
            <person name="Schulz C."/>
            <person name="Shakirov E.V."/>
            <person name="Shibagaki N."/>
            <person name="Shinohara N."/>
            <person name="Shippen D.E."/>
            <person name="Soerensen I."/>
            <person name="Sotooka R."/>
            <person name="Sugimoto N."/>
            <person name="Sugita M."/>
            <person name="Sumikawa N."/>
            <person name="Tanurdzic M."/>
            <person name="Theissen G."/>
            <person name="Ulvskov P."/>
            <person name="Wakazuki S."/>
            <person name="Weng J.K."/>
            <person name="Willats W.W."/>
            <person name="Wipf D."/>
            <person name="Wolf P.G."/>
            <person name="Yang L."/>
            <person name="Zimmer A.D."/>
            <person name="Zhu Q."/>
            <person name="Mitros T."/>
            <person name="Hellsten U."/>
            <person name="Loque D."/>
            <person name="Otillar R."/>
            <person name="Salamov A."/>
            <person name="Schmutz J."/>
            <person name="Shapiro H."/>
            <person name="Lindquist E."/>
            <person name="Lucas S."/>
            <person name="Rokhsar D."/>
            <person name="Grigoriev I.V."/>
        </authorList>
    </citation>
    <scope>NUCLEOTIDE SEQUENCE [LARGE SCALE GENOMIC DNA]</scope>
</reference>
<keyword evidence="2" id="KW-1185">Reference proteome</keyword>
<dbReference type="Gramene" id="EFJ34455">
    <property type="protein sequence ID" value="EFJ34455"/>
    <property type="gene ID" value="SELMODRAFT_405800"/>
</dbReference>
<dbReference type="AlphaFoldDB" id="D8QZR3"/>
<accession>D8QZR3</accession>
<evidence type="ECO:0000313" key="1">
    <source>
        <dbReference type="EMBL" id="EFJ34455.1"/>
    </source>
</evidence>
<proteinExistence type="predicted"/>
<evidence type="ECO:0000313" key="2">
    <source>
        <dbReference type="Proteomes" id="UP000001514"/>
    </source>
</evidence>
<sequence length="425" mass="48171">MVLLISKDQVTPELLESVARDGYNAKIVSANDHEEELSEVLCFAQISTPLDVDALRVDCRSGIMDILLPEELIEDTAVLELLEHYQYTIAQETRAILLGDHDHDHAERNKIYCTRAFDEERLELKLHCMYNSKRTKIEVPAINYAVRYKSFVVDERKQIQETVLSRAGMPEQKLGIGLCVDTFGSNHDHPRSILMRLSTFCVGISMEDFLDETKHEHLFGFFPDSVKIMIQPLLTSMKPSTRILPCFITPDQSLSLVPDYQIASDAQHEYRAGVSVKIPTAAKLELGITRKEADNSAVRLTTVSPVNVGDPGVACIQWKMNTWANKKPYHCDKPHKAMTKFGEWPKLPYLGTGPQITGVERIQWQVQDPDVILDDLRFEVTIETRMVLLRKEKVVSFCGLGEVAFSGESTQIRLVHKAEMKLMKV</sequence>
<organism evidence="2">
    <name type="scientific">Selaginella moellendorffii</name>
    <name type="common">Spikemoss</name>
    <dbReference type="NCBI Taxonomy" id="88036"/>
    <lineage>
        <taxon>Eukaryota</taxon>
        <taxon>Viridiplantae</taxon>
        <taxon>Streptophyta</taxon>
        <taxon>Embryophyta</taxon>
        <taxon>Tracheophyta</taxon>
        <taxon>Lycopodiopsida</taxon>
        <taxon>Selaginellales</taxon>
        <taxon>Selaginellaceae</taxon>
        <taxon>Selaginella</taxon>
    </lineage>
</organism>
<gene>
    <name evidence="1" type="ORF">SELMODRAFT_405800</name>
</gene>
<dbReference type="Proteomes" id="UP000001514">
    <property type="component" value="Unassembled WGS sequence"/>
</dbReference>
<dbReference type="EMBL" id="GL377569">
    <property type="protein sequence ID" value="EFJ34455.1"/>
    <property type="molecule type" value="Genomic_DNA"/>
</dbReference>
<dbReference type="HOGENOM" id="CLU_646244_0_0_1"/>
<dbReference type="InParanoid" id="D8QZR3"/>